<proteinExistence type="predicted"/>
<comment type="caution">
    <text evidence="1">The sequence shown here is derived from an EMBL/GenBank/DDBJ whole genome shotgun (WGS) entry which is preliminary data.</text>
</comment>
<dbReference type="AlphaFoldDB" id="X1BG23"/>
<dbReference type="EMBL" id="BART01011283">
    <property type="protein sequence ID" value="GAG83053.1"/>
    <property type="molecule type" value="Genomic_DNA"/>
</dbReference>
<name>X1BG23_9ZZZZ</name>
<evidence type="ECO:0000313" key="1">
    <source>
        <dbReference type="EMBL" id="GAG83053.1"/>
    </source>
</evidence>
<reference evidence="1" key="1">
    <citation type="journal article" date="2014" name="Front. Microbiol.">
        <title>High frequency of phylogenetically diverse reductive dehalogenase-homologous genes in deep subseafloor sedimentary metagenomes.</title>
        <authorList>
            <person name="Kawai M."/>
            <person name="Futagami T."/>
            <person name="Toyoda A."/>
            <person name="Takaki Y."/>
            <person name="Nishi S."/>
            <person name="Hori S."/>
            <person name="Arai W."/>
            <person name="Tsubouchi T."/>
            <person name="Morono Y."/>
            <person name="Uchiyama I."/>
            <person name="Ito T."/>
            <person name="Fujiyama A."/>
            <person name="Inagaki F."/>
            <person name="Takami H."/>
        </authorList>
    </citation>
    <scope>NUCLEOTIDE SEQUENCE</scope>
    <source>
        <strain evidence="1">Expedition CK06-06</strain>
    </source>
</reference>
<organism evidence="1">
    <name type="scientific">marine sediment metagenome</name>
    <dbReference type="NCBI Taxonomy" id="412755"/>
    <lineage>
        <taxon>unclassified sequences</taxon>
        <taxon>metagenomes</taxon>
        <taxon>ecological metagenomes</taxon>
    </lineage>
</organism>
<sequence>MWRPENWEEIKPVFMNVGLKAGIEEGDCITSFNVGREAGADTILKALLDVGDFVSVSETAITMPGFMTELDDFIRSKGNGTWVFIPDVTLNDMEVK</sequence>
<gene>
    <name evidence="1" type="ORF">S01H4_24104</name>
</gene>
<accession>X1BG23</accession>
<protein>
    <submittedName>
        <fullName evidence="1">Uncharacterized protein</fullName>
    </submittedName>
</protein>